<name>C5BW06_BEUC1</name>
<accession>C5BW06</accession>
<evidence type="ECO:0000259" key="4">
    <source>
        <dbReference type="SMART" id="SM00363"/>
    </source>
</evidence>
<comment type="similarity">
    <text evidence="2">Belongs to the TlyA family.</text>
</comment>
<dbReference type="HOGENOM" id="CLU_058015_2_0_11"/>
<protein>
    <submittedName>
        <fullName evidence="5">Hemolysin A</fullName>
    </submittedName>
</protein>
<dbReference type="RefSeq" id="WP_015882847.1">
    <property type="nucleotide sequence ID" value="NC_012669.1"/>
</dbReference>
<dbReference type="SMART" id="SM00363">
    <property type="entry name" value="S4"/>
    <property type="match status" value="1"/>
</dbReference>
<dbReference type="PIRSF" id="PIRSF005578">
    <property type="entry name" value="TlyA"/>
    <property type="match status" value="1"/>
</dbReference>
<dbReference type="Pfam" id="PF01479">
    <property type="entry name" value="S4"/>
    <property type="match status" value="1"/>
</dbReference>
<dbReference type="Gene3D" id="3.40.50.150">
    <property type="entry name" value="Vaccinia Virus protein VP39"/>
    <property type="match status" value="1"/>
</dbReference>
<dbReference type="EMBL" id="CP001618">
    <property type="protein sequence ID" value="ACQ80607.1"/>
    <property type="molecule type" value="Genomic_DNA"/>
</dbReference>
<dbReference type="Gene3D" id="3.10.290.10">
    <property type="entry name" value="RNA-binding S4 domain"/>
    <property type="match status" value="1"/>
</dbReference>
<dbReference type="SUPFAM" id="SSF53335">
    <property type="entry name" value="S-adenosyl-L-methionine-dependent methyltransferases"/>
    <property type="match status" value="1"/>
</dbReference>
<dbReference type="PANTHER" id="PTHR32319">
    <property type="entry name" value="BACTERIAL HEMOLYSIN-LIKE PROTEIN"/>
    <property type="match status" value="1"/>
</dbReference>
<dbReference type="InterPro" id="IPR047048">
    <property type="entry name" value="TlyA"/>
</dbReference>
<gene>
    <name evidence="5" type="ordered locus">Bcav_2357</name>
</gene>
<dbReference type="AlphaFoldDB" id="C5BW06"/>
<reference evidence="5 6" key="1">
    <citation type="journal article" date="2009" name="Stand. Genomic Sci.">
        <title>Complete genome sequence of Beutenbergia cavernae type strain (HKI 0122).</title>
        <authorList>
            <person name="Land M."/>
            <person name="Pukall R."/>
            <person name="Abt B."/>
            <person name="Goker M."/>
            <person name="Rohde M."/>
            <person name="Glavina Del Rio T."/>
            <person name="Tice H."/>
            <person name="Copeland A."/>
            <person name="Cheng J.F."/>
            <person name="Lucas S."/>
            <person name="Chen F."/>
            <person name="Nolan M."/>
            <person name="Bruce D."/>
            <person name="Goodwin L."/>
            <person name="Pitluck S."/>
            <person name="Ivanova N."/>
            <person name="Mavromatis K."/>
            <person name="Ovchinnikova G."/>
            <person name="Pati A."/>
            <person name="Chen A."/>
            <person name="Palaniappan K."/>
            <person name="Hauser L."/>
            <person name="Chang Y.J."/>
            <person name="Jefferies C.C."/>
            <person name="Saunders E."/>
            <person name="Brettin T."/>
            <person name="Detter J.C."/>
            <person name="Han C."/>
            <person name="Chain P."/>
            <person name="Bristow J."/>
            <person name="Eisen J.A."/>
            <person name="Markowitz V."/>
            <person name="Hugenholtz P."/>
            <person name="Kyrpides N.C."/>
            <person name="Klenk H.P."/>
            <person name="Lapidus A."/>
        </authorList>
    </citation>
    <scope>NUCLEOTIDE SEQUENCE [LARGE SCALE GENOMIC DNA]</scope>
    <source>
        <strain evidence="6">ATCC BAA-8 / DSM 12333 / NBRC 16432</strain>
    </source>
</reference>
<dbReference type="STRING" id="471853.Bcav_2357"/>
<dbReference type="CDD" id="cd02440">
    <property type="entry name" value="AdoMet_MTases"/>
    <property type="match status" value="1"/>
</dbReference>
<dbReference type="GO" id="GO:0032259">
    <property type="term" value="P:methylation"/>
    <property type="evidence" value="ECO:0007669"/>
    <property type="project" value="InterPro"/>
</dbReference>
<dbReference type="InterPro" id="IPR036986">
    <property type="entry name" value="S4_RNA-bd_sf"/>
</dbReference>
<sequence>MGARLDVELVRRGLVRSRTHAQSLVSSRRVLVDGRAATRAATPVDAASALQVTGGETPDYVSRAGHKLAGALDALGPAAPLVAGRRALDAGASTGGFTDVLLRRGAAHVVAVDVGTDQLVPELRADPRVTVLERTNVRDLRPDDVAPAPQLVVGDLSFISLTLLLEPLAACAAPDAELLLLVKPQFEVGREALGAGGLVRSRELRRAAVGAVADRAGELGLDLLAVTPSPLPGSNGNIEYFVLLRAGGPRPDAPGRQQRHEMIAAASASEPDVRTT</sequence>
<dbReference type="KEGG" id="bcv:Bcav_2357"/>
<proteinExistence type="inferred from homology"/>
<evidence type="ECO:0000313" key="5">
    <source>
        <dbReference type="EMBL" id="ACQ80607.1"/>
    </source>
</evidence>
<keyword evidence="1 3" id="KW-0694">RNA-binding</keyword>
<dbReference type="GO" id="GO:0008168">
    <property type="term" value="F:methyltransferase activity"/>
    <property type="evidence" value="ECO:0007669"/>
    <property type="project" value="InterPro"/>
</dbReference>
<dbReference type="PANTHER" id="PTHR32319:SF0">
    <property type="entry name" value="BACTERIAL HEMOLYSIN-LIKE PROTEIN"/>
    <property type="match status" value="1"/>
</dbReference>
<dbReference type="SUPFAM" id="SSF55174">
    <property type="entry name" value="Alpha-L RNA-binding motif"/>
    <property type="match status" value="1"/>
</dbReference>
<dbReference type="GO" id="GO:0003723">
    <property type="term" value="F:RNA binding"/>
    <property type="evidence" value="ECO:0007669"/>
    <property type="project" value="UniProtKB-KW"/>
</dbReference>
<dbReference type="InterPro" id="IPR002942">
    <property type="entry name" value="S4_RNA-bd"/>
</dbReference>
<feature type="domain" description="RNA-binding S4" evidence="4">
    <location>
        <begin position="3"/>
        <end position="69"/>
    </location>
</feature>
<evidence type="ECO:0000256" key="3">
    <source>
        <dbReference type="PROSITE-ProRule" id="PRU00182"/>
    </source>
</evidence>
<evidence type="ECO:0000256" key="1">
    <source>
        <dbReference type="ARBA" id="ARBA00022884"/>
    </source>
</evidence>
<organism evidence="5 6">
    <name type="scientific">Beutenbergia cavernae (strain ATCC BAA-8 / DSM 12333 / CCUG 43141 / JCM 11478 / NBRC 16432 / NCIMB 13614 / HKI 0122)</name>
    <dbReference type="NCBI Taxonomy" id="471853"/>
    <lineage>
        <taxon>Bacteria</taxon>
        <taxon>Bacillati</taxon>
        <taxon>Actinomycetota</taxon>
        <taxon>Actinomycetes</taxon>
        <taxon>Micrococcales</taxon>
        <taxon>Beutenbergiaceae</taxon>
        <taxon>Beutenbergia</taxon>
    </lineage>
</organism>
<dbReference type="eggNOG" id="COG1189">
    <property type="taxonomic scope" value="Bacteria"/>
</dbReference>
<dbReference type="InterPro" id="IPR002877">
    <property type="entry name" value="RNA_MeTrfase_FtsJ_dom"/>
</dbReference>
<dbReference type="PROSITE" id="PS50889">
    <property type="entry name" value="S4"/>
    <property type="match status" value="1"/>
</dbReference>
<evidence type="ECO:0000256" key="2">
    <source>
        <dbReference type="ARBA" id="ARBA00029460"/>
    </source>
</evidence>
<keyword evidence="6" id="KW-1185">Reference proteome</keyword>
<dbReference type="Proteomes" id="UP000007962">
    <property type="component" value="Chromosome"/>
</dbReference>
<dbReference type="Pfam" id="PF01728">
    <property type="entry name" value="FtsJ"/>
    <property type="match status" value="1"/>
</dbReference>
<dbReference type="InterPro" id="IPR029063">
    <property type="entry name" value="SAM-dependent_MTases_sf"/>
</dbReference>
<dbReference type="CDD" id="cd00165">
    <property type="entry name" value="S4"/>
    <property type="match status" value="1"/>
</dbReference>
<evidence type="ECO:0000313" key="6">
    <source>
        <dbReference type="Proteomes" id="UP000007962"/>
    </source>
</evidence>
<dbReference type="OrthoDB" id="9784736at2"/>
<dbReference type="InterPro" id="IPR004538">
    <property type="entry name" value="Hemolysin_A/TlyA"/>
</dbReference>